<keyword evidence="5 6" id="KW-0694">RNA-binding</keyword>
<dbReference type="Pfam" id="PF02599">
    <property type="entry name" value="CsrA"/>
    <property type="match status" value="1"/>
</dbReference>
<keyword evidence="3 6" id="KW-1005">Bacterial flagellum biogenesis</keyword>
<evidence type="ECO:0000256" key="5">
    <source>
        <dbReference type="ARBA" id="ARBA00022884"/>
    </source>
</evidence>
<evidence type="ECO:0000256" key="3">
    <source>
        <dbReference type="ARBA" id="ARBA00022795"/>
    </source>
</evidence>
<dbReference type="Gene3D" id="2.60.40.4380">
    <property type="entry name" value="Translational regulator CsrA"/>
    <property type="match status" value="1"/>
</dbReference>
<evidence type="ECO:0000256" key="6">
    <source>
        <dbReference type="HAMAP-Rule" id="MF_00167"/>
    </source>
</evidence>
<dbReference type="HAMAP" id="MF_00167">
    <property type="entry name" value="CsrA"/>
    <property type="match status" value="1"/>
</dbReference>
<dbReference type="PANTHER" id="PTHR34984:SF1">
    <property type="entry name" value="CARBON STORAGE REGULATOR"/>
    <property type="match status" value="1"/>
</dbReference>
<keyword evidence="8" id="KW-1185">Reference proteome</keyword>
<dbReference type="SUPFAM" id="SSF117130">
    <property type="entry name" value="CsrA-like"/>
    <property type="match status" value="1"/>
</dbReference>
<evidence type="ECO:0000313" key="8">
    <source>
        <dbReference type="Proteomes" id="UP001321786"/>
    </source>
</evidence>
<comment type="function">
    <text evidence="6">A translational regulator that binds mRNA to regulate translation initiation and/or mRNA stability. Usually binds in the 5'-UTR at or near the Shine-Dalgarno sequence preventing ribosome-binding, thus repressing translation. Its main target seems to be the major flagellin gene, while its function is anatagonized by FliW.</text>
</comment>
<dbReference type="KEGG" id="hprf:HLPR_25370"/>
<keyword evidence="1 6" id="KW-0963">Cytoplasm</keyword>
<dbReference type="GO" id="GO:0006109">
    <property type="term" value="P:regulation of carbohydrate metabolic process"/>
    <property type="evidence" value="ECO:0007669"/>
    <property type="project" value="InterPro"/>
</dbReference>
<dbReference type="AlphaFoldDB" id="A0AAU9E649"/>
<evidence type="ECO:0000256" key="1">
    <source>
        <dbReference type="ARBA" id="ARBA00022490"/>
    </source>
</evidence>
<dbReference type="GO" id="GO:0045947">
    <property type="term" value="P:negative regulation of translational initiation"/>
    <property type="evidence" value="ECO:0007669"/>
    <property type="project" value="UniProtKB-UniRule"/>
</dbReference>
<dbReference type="FunFam" id="2.60.40.4380:FF:000002">
    <property type="entry name" value="Translational regulator CsrA"/>
    <property type="match status" value="1"/>
</dbReference>
<dbReference type="RefSeq" id="WP_338535805.1">
    <property type="nucleotide sequence ID" value="NZ_AP028654.1"/>
</dbReference>
<protein>
    <recommendedName>
        <fullName evidence="6">Translational regulator CsrA</fullName>
    </recommendedName>
</protein>
<dbReference type="NCBIfam" id="NF002469">
    <property type="entry name" value="PRK01712.1"/>
    <property type="match status" value="1"/>
</dbReference>
<dbReference type="GO" id="GO:1902208">
    <property type="term" value="P:regulation of bacterial-type flagellum assembly"/>
    <property type="evidence" value="ECO:0007669"/>
    <property type="project" value="UniProtKB-UniRule"/>
</dbReference>
<keyword evidence="2 6" id="KW-0678">Repressor</keyword>
<organism evidence="7 8">
    <name type="scientific">Helicovermis profundi</name>
    <dbReference type="NCBI Taxonomy" id="3065157"/>
    <lineage>
        <taxon>Bacteria</taxon>
        <taxon>Bacillati</taxon>
        <taxon>Bacillota</taxon>
        <taxon>Clostridia</taxon>
        <taxon>Helicovermis</taxon>
    </lineage>
</organism>
<dbReference type="PANTHER" id="PTHR34984">
    <property type="entry name" value="CARBON STORAGE REGULATOR"/>
    <property type="match status" value="1"/>
</dbReference>
<evidence type="ECO:0000313" key="7">
    <source>
        <dbReference type="EMBL" id="BEP30206.1"/>
    </source>
</evidence>
<dbReference type="InterPro" id="IPR003751">
    <property type="entry name" value="CsrA"/>
</dbReference>
<name>A0AAU9E649_9FIRM</name>
<dbReference type="GO" id="GO:0005829">
    <property type="term" value="C:cytosol"/>
    <property type="evidence" value="ECO:0007669"/>
    <property type="project" value="TreeGrafter"/>
</dbReference>
<gene>
    <name evidence="6" type="primary">csrA</name>
    <name evidence="7" type="ORF">HLPR_25370</name>
</gene>
<dbReference type="NCBIfam" id="TIGR00202">
    <property type="entry name" value="csrA"/>
    <property type="match status" value="1"/>
</dbReference>
<reference evidence="7 8" key="1">
    <citation type="submission" date="2023-08" db="EMBL/GenBank/DDBJ databases">
        <title>Helicovermis profunda gen. nov., sp. nov., a novel mesophilic, fermentative bacterium within the Bacillota from a deep-sea hydrothermal vent chimney.</title>
        <authorList>
            <person name="Miyazaki U."/>
            <person name="Mizutani D."/>
            <person name="Hashimoto Y."/>
            <person name="Tame A."/>
            <person name="Sawayama S."/>
            <person name="Miyazaki J."/>
            <person name="Takai K."/>
            <person name="Nakagawa S."/>
        </authorList>
    </citation>
    <scope>NUCLEOTIDE SEQUENCE [LARGE SCALE GENOMIC DNA]</scope>
    <source>
        <strain evidence="7 8">S502</strain>
    </source>
</reference>
<proteinExistence type="inferred from homology"/>
<dbReference type="Proteomes" id="UP001321786">
    <property type="component" value="Chromosome"/>
</dbReference>
<dbReference type="GO" id="GO:0044781">
    <property type="term" value="P:bacterial-type flagellum organization"/>
    <property type="evidence" value="ECO:0007669"/>
    <property type="project" value="UniProtKB-KW"/>
</dbReference>
<dbReference type="EMBL" id="AP028654">
    <property type="protein sequence ID" value="BEP30206.1"/>
    <property type="molecule type" value="Genomic_DNA"/>
</dbReference>
<evidence type="ECO:0000256" key="2">
    <source>
        <dbReference type="ARBA" id="ARBA00022491"/>
    </source>
</evidence>
<dbReference type="InterPro" id="IPR036107">
    <property type="entry name" value="CsrA_sf"/>
</dbReference>
<comment type="subunit">
    <text evidence="6">Homodimer; the beta-strands of each monomer intercalate to form a hydrophobic core, while the alpha-helices form wings that extend away from the core.</text>
</comment>
<dbReference type="GO" id="GO:0006402">
    <property type="term" value="P:mRNA catabolic process"/>
    <property type="evidence" value="ECO:0007669"/>
    <property type="project" value="InterPro"/>
</dbReference>
<accession>A0AAU9E649</accession>
<evidence type="ECO:0000256" key="4">
    <source>
        <dbReference type="ARBA" id="ARBA00022845"/>
    </source>
</evidence>
<sequence length="75" mass="8644">MLILTRKKEESLIINGNIEVKIIQIGDGRIKLGIEAPKEVEVFRKEIFIKIEEENKKAQANKEKLKELTGLVKEK</sequence>
<comment type="similarity">
    <text evidence="6">Belongs to the CsrA/RsmA family.</text>
</comment>
<dbReference type="GO" id="GO:0048027">
    <property type="term" value="F:mRNA 5'-UTR binding"/>
    <property type="evidence" value="ECO:0007669"/>
    <property type="project" value="UniProtKB-UniRule"/>
</dbReference>
<keyword evidence="4 6" id="KW-0810">Translation regulation</keyword>
<comment type="subcellular location">
    <subcellularLocation>
        <location evidence="6">Cytoplasm</location>
    </subcellularLocation>
</comment>